<evidence type="ECO:0000256" key="1">
    <source>
        <dbReference type="SAM" id="MobiDB-lite"/>
    </source>
</evidence>
<dbReference type="SMART" id="SM00332">
    <property type="entry name" value="PP2Cc"/>
    <property type="match status" value="1"/>
</dbReference>
<dbReference type="Gene3D" id="3.60.40.10">
    <property type="entry name" value="PPM-type phosphatase domain"/>
    <property type="match status" value="1"/>
</dbReference>
<gene>
    <name evidence="3" type="ORF">WJX73_002954</name>
</gene>
<keyword evidence="4" id="KW-1185">Reference proteome</keyword>
<comment type="caution">
    <text evidence="3">The sequence shown here is derived from an EMBL/GenBank/DDBJ whole genome shotgun (WGS) entry which is preliminary data.</text>
</comment>
<dbReference type="SUPFAM" id="SSF81606">
    <property type="entry name" value="PP2C-like"/>
    <property type="match status" value="1"/>
</dbReference>
<dbReference type="PROSITE" id="PS51746">
    <property type="entry name" value="PPM_2"/>
    <property type="match status" value="1"/>
</dbReference>
<feature type="domain" description="PPM-type phosphatase" evidence="2">
    <location>
        <begin position="1"/>
        <end position="273"/>
    </location>
</feature>
<dbReference type="AlphaFoldDB" id="A0AAW1PU48"/>
<dbReference type="InterPro" id="IPR036457">
    <property type="entry name" value="PPM-type-like_dom_sf"/>
</dbReference>
<accession>A0AAW1PU48</accession>
<dbReference type="Proteomes" id="UP001465755">
    <property type="component" value="Unassembled WGS sequence"/>
</dbReference>
<name>A0AAW1PU48_9CHLO</name>
<proteinExistence type="predicted"/>
<sequence>MRAADRNNQDALFTKEFATDLDNKALLSFGIFDGHGPHGREISQALSKLLPVLLSRSESWKNGAYKEALQSTIPACSAVFSDSGLDCSESGSTAVVAALDGNCRLTVANLGTSCCFVGGVHQDGECYSVSLSTRSASAEASRAHHVSKARLEGLMSSHSPAQVKQMSQPDHSTAGGDVGQPTGSFEASGLDHPCQPDMTEYQISCQDRYLVLCSNGMTEYMSEWRMVLKIHLLAQAGYEPQVIASRLVSEARRRWINKSPKFIDDCTIIVILLDGPSCAHSPIGSSTCSAVSRAMTTHDILRSPELSNNVLLATDPRILRSASHAETADALDESLLRTDSFLMQHCDEPLSLDTEYSCSHRAIRPAVPPAHMALLVSSTALLLRRFQRPALEGKDMQSIFDEQSALNLQAACCW</sequence>
<dbReference type="InterPro" id="IPR001932">
    <property type="entry name" value="PPM-type_phosphatase-like_dom"/>
</dbReference>
<dbReference type="GO" id="GO:0004722">
    <property type="term" value="F:protein serine/threonine phosphatase activity"/>
    <property type="evidence" value="ECO:0007669"/>
    <property type="project" value="InterPro"/>
</dbReference>
<organism evidence="3 4">
    <name type="scientific">Symbiochloris irregularis</name>
    <dbReference type="NCBI Taxonomy" id="706552"/>
    <lineage>
        <taxon>Eukaryota</taxon>
        <taxon>Viridiplantae</taxon>
        <taxon>Chlorophyta</taxon>
        <taxon>core chlorophytes</taxon>
        <taxon>Trebouxiophyceae</taxon>
        <taxon>Trebouxiales</taxon>
        <taxon>Trebouxiaceae</taxon>
        <taxon>Symbiochloris</taxon>
    </lineage>
</organism>
<dbReference type="PANTHER" id="PTHR47992">
    <property type="entry name" value="PROTEIN PHOSPHATASE"/>
    <property type="match status" value="1"/>
</dbReference>
<evidence type="ECO:0000259" key="2">
    <source>
        <dbReference type="PROSITE" id="PS51746"/>
    </source>
</evidence>
<protein>
    <recommendedName>
        <fullName evidence="2">PPM-type phosphatase domain-containing protein</fullName>
    </recommendedName>
</protein>
<feature type="compositionally biased region" description="Polar residues" evidence="1">
    <location>
        <begin position="157"/>
        <end position="171"/>
    </location>
</feature>
<reference evidence="3 4" key="1">
    <citation type="journal article" date="2024" name="Nat. Commun.">
        <title>Phylogenomics reveals the evolutionary origins of lichenization in chlorophyte algae.</title>
        <authorList>
            <person name="Puginier C."/>
            <person name="Libourel C."/>
            <person name="Otte J."/>
            <person name="Skaloud P."/>
            <person name="Haon M."/>
            <person name="Grisel S."/>
            <person name="Petersen M."/>
            <person name="Berrin J.G."/>
            <person name="Delaux P.M."/>
            <person name="Dal Grande F."/>
            <person name="Keller J."/>
        </authorList>
    </citation>
    <scope>NUCLEOTIDE SEQUENCE [LARGE SCALE GENOMIC DNA]</scope>
    <source>
        <strain evidence="3 4">SAG 2036</strain>
    </source>
</reference>
<dbReference type="EMBL" id="JALJOQ010000005">
    <property type="protein sequence ID" value="KAK9813370.1"/>
    <property type="molecule type" value="Genomic_DNA"/>
</dbReference>
<dbReference type="InterPro" id="IPR015655">
    <property type="entry name" value="PP2C"/>
</dbReference>
<dbReference type="Pfam" id="PF00481">
    <property type="entry name" value="PP2C"/>
    <property type="match status" value="1"/>
</dbReference>
<evidence type="ECO:0000313" key="3">
    <source>
        <dbReference type="EMBL" id="KAK9813370.1"/>
    </source>
</evidence>
<dbReference type="CDD" id="cd00143">
    <property type="entry name" value="PP2Cc"/>
    <property type="match status" value="1"/>
</dbReference>
<feature type="region of interest" description="Disordered" evidence="1">
    <location>
        <begin position="157"/>
        <end position="182"/>
    </location>
</feature>
<evidence type="ECO:0000313" key="4">
    <source>
        <dbReference type="Proteomes" id="UP001465755"/>
    </source>
</evidence>